<protein>
    <submittedName>
        <fullName evidence="3">IPT/TIG domain-containing protein</fullName>
    </submittedName>
</protein>
<evidence type="ECO:0000259" key="2">
    <source>
        <dbReference type="SMART" id="SM00429"/>
    </source>
</evidence>
<evidence type="ECO:0000256" key="1">
    <source>
        <dbReference type="SAM" id="SignalP"/>
    </source>
</evidence>
<dbReference type="InterPro" id="IPR013783">
    <property type="entry name" value="Ig-like_fold"/>
</dbReference>
<dbReference type="InterPro" id="IPR014756">
    <property type="entry name" value="Ig_E-set"/>
</dbReference>
<dbReference type="Gene3D" id="2.60.40.10">
    <property type="entry name" value="Immunoglobulins"/>
    <property type="match status" value="2"/>
</dbReference>
<keyword evidence="4" id="KW-1185">Reference proteome</keyword>
<dbReference type="SUPFAM" id="SSF81296">
    <property type="entry name" value="E set domains"/>
    <property type="match status" value="2"/>
</dbReference>
<dbReference type="Pfam" id="PF01833">
    <property type="entry name" value="TIG"/>
    <property type="match status" value="2"/>
</dbReference>
<dbReference type="RefSeq" id="WP_073120267.1">
    <property type="nucleotide sequence ID" value="NZ_FRAA01000001.1"/>
</dbReference>
<dbReference type="InterPro" id="IPR002909">
    <property type="entry name" value="IPT_dom"/>
</dbReference>
<feature type="domain" description="IPT/TIG" evidence="2">
    <location>
        <begin position="121"/>
        <end position="206"/>
    </location>
</feature>
<keyword evidence="1" id="KW-0732">Signal</keyword>
<evidence type="ECO:0000313" key="3">
    <source>
        <dbReference type="EMBL" id="SHJ77107.1"/>
    </source>
</evidence>
<dbReference type="Proteomes" id="UP000184474">
    <property type="component" value="Unassembled WGS sequence"/>
</dbReference>
<proteinExistence type="predicted"/>
<feature type="chain" id="PRO_5012590385" evidence="1">
    <location>
        <begin position="25"/>
        <end position="566"/>
    </location>
</feature>
<evidence type="ECO:0000313" key="4">
    <source>
        <dbReference type="Proteomes" id="UP000184474"/>
    </source>
</evidence>
<name>A0A1M6M0T9_REIAG</name>
<gene>
    <name evidence="3" type="ORF">SAMN04488028_1011173</name>
</gene>
<reference evidence="4" key="1">
    <citation type="submission" date="2016-11" db="EMBL/GenBank/DDBJ databases">
        <authorList>
            <person name="Varghese N."/>
            <person name="Submissions S."/>
        </authorList>
    </citation>
    <scope>NUCLEOTIDE SEQUENCE [LARGE SCALE GENOMIC DNA]</scope>
    <source>
        <strain evidence="4">DSM 26134</strain>
    </source>
</reference>
<dbReference type="EMBL" id="FRAA01000001">
    <property type="protein sequence ID" value="SHJ77107.1"/>
    <property type="molecule type" value="Genomic_DNA"/>
</dbReference>
<accession>A0A1M6M0T9</accession>
<dbReference type="STRING" id="156994.SAMN04488028_1011173"/>
<sequence>MKKIIKNNIAVLALVFGIMAIYSACEPEEVGYKEYPEPTLGDFSPKAGKPNALVTITGTDFGDYADAVTVTFGDFEAEVIESVANEEIKVRVPSQVLAGENDLMVTVWTHDVAFSEVFNVLPGGVIDSIAPVSGVVGDIVTIYGKNFGTVESDVQVFFSGIDEPVQAKVLSVSDTKIEVEVPLAVSGPLTVQVDPQELQTERFTFPFVGVDAQFDSDNAGWVAQQNATQSVADGELSVEFVGGSQADLMFDGNTVIDVGTFPILAVRMSRLGDADLQIISDIGVFGNDYNTHSYVGGAADVVYWDLSAIPLVAEDGSESMLDALTVFREFGFHIDARSSEMGYSVDWIKSYESIALMKADIVENYPAGKLFWEFDTETLPAPDWTEEDYLNLEFVDHRNNPMWQEDGKFWATHTANRLGFWRAWDGTRLIVNGGYPAGVATPVAVPDIAYNPEYPIIALKGEFWGATPGYFWHNSQGNNPGVNLEGATQQLVGYTGEGQIWYIDGATTVEVAADYDTNNVNGTVWFDQWGFDYNSGAAAVEGTNYWVDWVISFKSVEELEAYAENH</sequence>
<dbReference type="CDD" id="cd00102">
    <property type="entry name" value="IPT"/>
    <property type="match status" value="1"/>
</dbReference>
<dbReference type="AlphaFoldDB" id="A0A1M6M0T9"/>
<organism evidence="3 4">
    <name type="scientific">Reichenbachiella agariperforans</name>
    <dbReference type="NCBI Taxonomy" id="156994"/>
    <lineage>
        <taxon>Bacteria</taxon>
        <taxon>Pseudomonadati</taxon>
        <taxon>Bacteroidota</taxon>
        <taxon>Cytophagia</taxon>
        <taxon>Cytophagales</taxon>
        <taxon>Reichenbachiellaceae</taxon>
        <taxon>Reichenbachiella</taxon>
    </lineage>
</organism>
<dbReference type="SMART" id="SM00429">
    <property type="entry name" value="IPT"/>
    <property type="match status" value="1"/>
</dbReference>
<feature type="signal peptide" evidence="1">
    <location>
        <begin position="1"/>
        <end position="24"/>
    </location>
</feature>